<proteinExistence type="predicted"/>
<evidence type="ECO:0000313" key="1">
    <source>
        <dbReference type="EMBL" id="OLQ10197.1"/>
    </source>
</evidence>
<dbReference type="AlphaFoldDB" id="A0A1Q9ERZ1"/>
<protein>
    <submittedName>
        <fullName evidence="1">Uncharacterized protein</fullName>
    </submittedName>
</protein>
<reference evidence="1 2" key="1">
    <citation type="submission" date="2016-02" db="EMBL/GenBank/DDBJ databases">
        <title>Genome analysis of coral dinoflagellate symbionts highlights evolutionary adaptations to a symbiotic lifestyle.</title>
        <authorList>
            <person name="Aranda M."/>
            <person name="Li Y."/>
            <person name="Liew Y.J."/>
            <person name="Baumgarten S."/>
            <person name="Simakov O."/>
            <person name="Wilson M."/>
            <person name="Piel J."/>
            <person name="Ashoor H."/>
            <person name="Bougouffa S."/>
            <person name="Bajic V.B."/>
            <person name="Ryu T."/>
            <person name="Ravasi T."/>
            <person name="Bayer T."/>
            <person name="Micklem G."/>
            <person name="Kim H."/>
            <person name="Bhak J."/>
            <person name="Lajeunesse T.C."/>
            <person name="Voolstra C.R."/>
        </authorList>
    </citation>
    <scope>NUCLEOTIDE SEQUENCE [LARGE SCALE GENOMIC DNA]</scope>
    <source>
        <strain evidence="1 2">CCMP2467</strain>
    </source>
</reference>
<evidence type="ECO:0000313" key="2">
    <source>
        <dbReference type="Proteomes" id="UP000186817"/>
    </source>
</evidence>
<name>A0A1Q9ERZ1_SYMMI</name>
<keyword evidence="2" id="KW-1185">Reference proteome</keyword>
<comment type="caution">
    <text evidence="1">The sequence shown here is derived from an EMBL/GenBank/DDBJ whole genome shotgun (WGS) entry which is preliminary data.</text>
</comment>
<organism evidence="1 2">
    <name type="scientific">Symbiodinium microadriaticum</name>
    <name type="common">Dinoflagellate</name>
    <name type="synonym">Zooxanthella microadriatica</name>
    <dbReference type="NCBI Taxonomy" id="2951"/>
    <lineage>
        <taxon>Eukaryota</taxon>
        <taxon>Sar</taxon>
        <taxon>Alveolata</taxon>
        <taxon>Dinophyceae</taxon>
        <taxon>Suessiales</taxon>
        <taxon>Symbiodiniaceae</taxon>
        <taxon>Symbiodinium</taxon>
    </lineage>
</organism>
<dbReference type="EMBL" id="LSRX01000082">
    <property type="protein sequence ID" value="OLQ10197.1"/>
    <property type="molecule type" value="Genomic_DNA"/>
</dbReference>
<sequence>MGKKSKSQAWSDSDYGNAYWQYWGGTWALSPQKEQDPMSARYDSVRPRQEATISAGHISVDHYALVVHAALVFPGKRPHSRRAVRIDAQSVGDPANADIINGILDRAPCVHWNVDISEHAALVTDHIYQELALAFPVHRRRLRTGYFSEDTGRLHQAVARLRHYVCAQTSALRATLLRCAFLSWRADGPPFDEVYRGRWLWSLQLHRARGCMLLRRFGLLLRSGCRHDRSNHLAQLSAEVAQASPQEVSAAVKKVLKPKRFRKSGPDPLPALKKPDGSLCRTRDEITATWRDHFRVLEGGVVTDSTSLIRSCRQHQLKHEGEDCFDLTDVPTWLTLENAFRRTAARKAAGPDLVPPVLCRAFCGKLADVFWPILMKTVCRSAEAAGMKGGILYHIGKAGAPESRSCSSRRGILVQSCFSKVVHRAFRGAAVSHWQRHSLPNQIGGRAGCSATFGHLISRAVLYYAKCRGWSAGLIFLDLTSAYYAVIRETLVGGCLSERPLTELTDALGLDVADLQHLRHLIDNEPILATQDASQLLQDLSRELHSHTWFILSQDNALVQTERGTRPGGALADVLFSVLFGRAISKRHSGALSHATLRVPWQGFRTPFPMPGLADAPECAIEDVIYADDLCTPVLCKEAVSLRPLVSAVTADTLDTLAPHAFRANLGPTKTAALVSPRGVGSRKARAEMFVQLKGKISLWADSKGLRWLDLVPRYKHLGSIVVHSGSLLPEIRHRVSLGQAAFRAGRRKLFACKQIPLERRIELQEYAKVGGVRHVGPCTLRPLGCRSIYSSPPAARGTWKSLMRSTQAAEDELCRALLLDLQTLQAASDQEIYDLVTAHVAPLPILRATLQHWTTGLANGALRDAAEDVILILRPEHLCSKIAGQARQETRDEVAFCPSISPPLFLPSPADLPVFFLGRLDLDWIARWDLEDRCRVCCDPASLPDGPLKCGGLFLDFSPPPFSDACLLKPSSKPLRALREQWAWILALLHAVRCALTQDCREYPCAVASL</sequence>
<dbReference type="OrthoDB" id="436016at2759"/>
<gene>
    <name evidence="1" type="ORF">AK812_SmicGene6082</name>
</gene>
<dbReference type="Proteomes" id="UP000186817">
    <property type="component" value="Unassembled WGS sequence"/>
</dbReference>
<accession>A0A1Q9ERZ1</accession>